<proteinExistence type="predicted"/>
<dbReference type="Proteomes" id="UP000315995">
    <property type="component" value="Chromosome"/>
</dbReference>
<feature type="transmembrane region" description="Helical" evidence="1">
    <location>
        <begin position="59"/>
        <end position="77"/>
    </location>
</feature>
<reference evidence="2 3" key="1">
    <citation type="submission" date="2019-06" db="EMBL/GenBank/DDBJ databases">
        <title>Persicimonas caeni gen. nov., sp. nov., a predatory bacterium isolated from solar saltern.</title>
        <authorList>
            <person name="Wang S."/>
        </authorList>
    </citation>
    <scope>NUCLEOTIDE SEQUENCE [LARGE SCALE GENOMIC DNA]</scope>
    <source>
        <strain evidence="2 3">YN101</strain>
    </source>
</reference>
<evidence type="ECO:0000313" key="2">
    <source>
        <dbReference type="EMBL" id="QDG50458.1"/>
    </source>
</evidence>
<feature type="transmembrane region" description="Helical" evidence="1">
    <location>
        <begin position="33"/>
        <end position="54"/>
    </location>
</feature>
<evidence type="ECO:0000256" key="1">
    <source>
        <dbReference type="SAM" id="Phobius"/>
    </source>
</evidence>
<dbReference type="EMBL" id="CP041186">
    <property type="protein sequence ID" value="QDG50458.1"/>
    <property type="molecule type" value="Genomic_DNA"/>
</dbReference>
<feature type="transmembrane region" description="Helical" evidence="1">
    <location>
        <begin position="121"/>
        <end position="140"/>
    </location>
</feature>
<organism evidence="2 3">
    <name type="scientific">Persicimonas caeni</name>
    <dbReference type="NCBI Taxonomy" id="2292766"/>
    <lineage>
        <taxon>Bacteria</taxon>
        <taxon>Deltaproteobacteria</taxon>
        <taxon>Bradymonadales</taxon>
        <taxon>Bradymonadaceae</taxon>
        <taxon>Persicimonas</taxon>
    </lineage>
</organism>
<feature type="transmembrane region" description="Helical" evidence="1">
    <location>
        <begin position="92"/>
        <end position="109"/>
    </location>
</feature>
<dbReference type="OrthoDB" id="839794at2"/>
<keyword evidence="1" id="KW-0472">Membrane</keyword>
<dbReference type="RefSeq" id="WP_141196950.1">
    <property type="nucleotide sequence ID" value="NZ_CP041186.1"/>
</dbReference>
<keyword evidence="3" id="KW-1185">Reference proteome</keyword>
<protein>
    <submittedName>
        <fullName evidence="2">Uncharacterized protein</fullName>
    </submittedName>
</protein>
<gene>
    <name evidence="2" type="ORF">FIV42_06835</name>
</gene>
<accession>A0A4Y6PQ69</accession>
<keyword evidence="1" id="KW-1133">Transmembrane helix</keyword>
<dbReference type="AlphaFoldDB" id="A0A4Y6PQ69"/>
<evidence type="ECO:0000313" key="3">
    <source>
        <dbReference type="Proteomes" id="UP000315995"/>
    </source>
</evidence>
<feature type="transmembrane region" description="Helical" evidence="1">
    <location>
        <begin position="193"/>
        <end position="211"/>
    </location>
</feature>
<feature type="transmembrane region" description="Helical" evidence="1">
    <location>
        <begin position="165"/>
        <end position="186"/>
    </location>
</feature>
<accession>A0A5B8Y7L7</accession>
<keyword evidence="1" id="KW-0812">Transmembrane</keyword>
<name>A0A4Y6PQ69_PERCE</name>
<sequence>MALQCLGAAWGATLNMTNVGGTLFFEWGVSESVALLVEQVGFWFMVASAAAVLVTRSRVVPLLVAGWFMLLAAGHTYRGGAAFTDWALGAHAVRYMAPLALAFLIQPLRVDAERVQKTIRWLLRIALASTFLIHGLEALYHHPRFVDYLLVASDKLLNYELAEPVARRMLTAIGLMDVSLAVLVIVARKWRWVLLWMAFWGVVTACSRIVFGGWDKGFMALERAANGGVPLVLYLWAVTSEIPSRRRPDRPA</sequence>